<accession>A0ACB9DY30</accession>
<comment type="caution">
    <text evidence="1">The sequence shown here is derived from an EMBL/GenBank/DDBJ whole genome shotgun (WGS) entry which is preliminary data.</text>
</comment>
<dbReference type="EMBL" id="CM042012">
    <property type="protein sequence ID" value="KAI3751315.1"/>
    <property type="molecule type" value="Genomic_DNA"/>
</dbReference>
<organism evidence="1 2">
    <name type="scientific">Cichorium intybus</name>
    <name type="common">Chicory</name>
    <dbReference type="NCBI Taxonomy" id="13427"/>
    <lineage>
        <taxon>Eukaryota</taxon>
        <taxon>Viridiplantae</taxon>
        <taxon>Streptophyta</taxon>
        <taxon>Embryophyta</taxon>
        <taxon>Tracheophyta</taxon>
        <taxon>Spermatophyta</taxon>
        <taxon>Magnoliopsida</taxon>
        <taxon>eudicotyledons</taxon>
        <taxon>Gunneridae</taxon>
        <taxon>Pentapetalae</taxon>
        <taxon>asterids</taxon>
        <taxon>campanulids</taxon>
        <taxon>Asterales</taxon>
        <taxon>Asteraceae</taxon>
        <taxon>Cichorioideae</taxon>
        <taxon>Cichorieae</taxon>
        <taxon>Cichoriinae</taxon>
        <taxon>Cichorium</taxon>
    </lineage>
</organism>
<sequence>MDSRRKNIATASDGGSGGSNFQMPLHYPRYTKEEYKELPEWMIDQLLAQYGLSASGHHDLESKREFAMGAFLWPPPHPPSQPTNYRDQLAAHRYRPNGIFFSTSPTVWSFLRKKKNDELKRNTRAECTVLWLSEMELLNKVKGFDAQLSGSEEKGKVLMVEKIPLERKIYALKGKNMDLEGKAHKLVQYN</sequence>
<name>A0ACB9DY30_CICIN</name>
<evidence type="ECO:0000313" key="1">
    <source>
        <dbReference type="EMBL" id="KAI3751315.1"/>
    </source>
</evidence>
<evidence type="ECO:0000313" key="2">
    <source>
        <dbReference type="Proteomes" id="UP001055811"/>
    </source>
</evidence>
<keyword evidence="2" id="KW-1185">Reference proteome</keyword>
<gene>
    <name evidence="1" type="ORF">L2E82_22380</name>
</gene>
<reference evidence="1 2" key="2">
    <citation type="journal article" date="2022" name="Mol. Ecol. Resour.">
        <title>The genomes of chicory, endive, great burdock and yacon provide insights into Asteraceae paleo-polyploidization history and plant inulin production.</title>
        <authorList>
            <person name="Fan W."/>
            <person name="Wang S."/>
            <person name="Wang H."/>
            <person name="Wang A."/>
            <person name="Jiang F."/>
            <person name="Liu H."/>
            <person name="Zhao H."/>
            <person name="Xu D."/>
            <person name="Zhang Y."/>
        </authorList>
    </citation>
    <scope>NUCLEOTIDE SEQUENCE [LARGE SCALE GENOMIC DNA]</scope>
    <source>
        <strain evidence="2">cv. Punajuju</strain>
        <tissue evidence="1">Leaves</tissue>
    </source>
</reference>
<dbReference type="Proteomes" id="UP001055811">
    <property type="component" value="Linkage Group LG04"/>
</dbReference>
<protein>
    <submittedName>
        <fullName evidence="1">Uncharacterized protein</fullName>
    </submittedName>
</protein>
<reference evidence="2" key="1">
    <citation type="journal article" date="2022" name="Mol. Ecol. Resour.">
        <title>The genomes of chicory, endive, great burdock and yacon provide insights into Asteraceae palaeo-polyploidization history and plant inulin production.</title>
        <authorList>
            <person name="Fan W."/>
            <person name="Wang S."/>
            <person name="Wang H."/>
            <person name="Wang A."/>
            <person name="Jiang F."/>
            <person name="Liu H."/>
            <person name="Zhao H."/>
            <person name="Xu D."/>
            <person name="Zhang Y."/>
        </authorList>
    </citation>
    <scope>NUCLEOTIDE SEQUENCE [LARGE SCALE GENOMIC DNA]</scope>
    <source>
        <strain evidence="2">cv. Punajuju</strain>
    </source>
</reference>
<proteinExistence type="predicted"/>